<dbReference type="GO" id="GO:0043657">
    <property type="term" value="C:host cell"/>
    <property type="evidence" value="ECO:0007669"/>
    <property type="project" value="UniProtKB-SubCell"/>
</dbReference>
<evidence type="ECO:0000313" key="20">
    <source>
        <dbReference type="Proteomes" id="UP000440367"/>
    </source>
</evidence>
<dbReference type="EMBL" id="QXFZ01002288">
    <property type="protein sequence ID" value="KAE9078647.1"/>
    <property type="molecule type" value="Genomic_DNA"/>
</dbReference>
<evidence type="ECO:0000313" key="12">
    <source>
        <dbReference type="EMBL" id="KAE9078647.1"/>
    </source>
</evidence>
<evidence type="ECO:0000313" key="16">
    <source>
        <dbReference type="EMBL" id="KAE9280527.1"/>
    </source>
</evidence>
<dbReference type="EMBL" id="QXGF01002488">
    <property type="protein sequence ID" value="KAE8924475.1"/>
    <property type="molecule type" value="Genomic_DNA"/>
</dbReference>
<evidence type="ECO:0000259" key="8">
    <source>
        <dbReference type="Pfam" id="PF18634"/>
    </source>
</evidence>
<dbReference type="EMBL" id="QXGB01002612">
    <property type="protein sequence ID" value="KAE9176469.1"/>
    <property type="molecule type" value="Genomic_DNA"/>
</dbReference>
<feature type="domain" description="RXLR phytopathogen effector protein WY-domain" evidence="8">
    <location>
        <begin position="122"/>
        <end position="170"/>
    </location>
</feature>
<evidence type="ECO:0000256" key="2">
    <source>
        <dbReference type="ARBA" id="ARBA00004613"/>
    </source>
</evidence>
<dbReference type="Proteomes" id="UP000440367">
    <property type="component" value="Unassembled WGS sequence"/>
</dbReference>
<feature type="chain" id="PRO_5033523865" evidence="7">
    <location>
        <begin position="22"/>
        <end position="248"/>
    </location>
</feature>
<dbReference type="EMBL" id="QXGD01002402">
    <property type="protein sequence ID" value="KAE9189117.1"/>
    <property type="molecule type" value="Genomic_DNA"/>
</dbReference>
<proteinExistence type="inferred from homology"/>
<dbReference type="Pfam" id="PF18634">
    <property type="entry name" value="RXLR_WY"/>
    <property type="match status" value="1"/>
</dbReference>
<keyword evidence="5 7" id="KW-0732">Signal</keyword>
<evidence type="ECO:0000313" key="11">
    <source>
        <dbReference type="EMBL" id="KAE8975696.1"/>
    </source>
</evidence>
<keyword evidence="4" id="KW-0964">Secreted</keyword>
<organism evidence="15 20">
    <name type="scientific">Phytophthora fragariae</name>
    <dbReference type="NCBI Taxonomy" id="53985"/>
    <lineage>
        <taxon>Eukaryota</taxon>
        <taxon>Sar</taxon>
        <taxon>Stramenopiles</taxon>
        <taxon>Oomycota</taxon>
        <taxon>Peronosporomycetes</taxon>
        <taxon>Peronosporales</taxon>
        <taxon>Peronosporaceae</taxon>
        <taxon>Phytophthora</taxon>
    </lineage>
</organism>
<protein>
    <submittedName>
        <fullName evidence="15">Uncharacterized protein</fullName>
    </submittedName>
</protein>
<evidence type="ECO:0000256" key="7">
    <source>
        <dbReference type="SAM" id="SignalP"/>
    </source>
</evidence>
<evidence type="ECO:0000313" key="10">
    <source>
        <dbReference type="EMBL" id="KAE8924475.1"/>
    </source>
</evidence>
<dbReference type="Proteomes" id="UP000433483">
    <property type="component" value="Unassembled WGS sequence"/>
</dbReference>
<evidence type="ECO:0000256" key="1">
    <source>
        <dbReference type="ARBA" id="ARBA00004340"/>
    </source>
</evidence>
<dbReference type="InterPro" id="IPR054463">
    <property type="entry name" value="PexRD54_WY"/>
</dbReference>
<comment type="subcellular location">
    <subcellularLocation>
        <location evidence="1">Host cell</location>
    </subcellularLocation>
    <subcellularLocation>
        <location evidence="2">Secreted</location>
    </subcellularLocation>
</comment>
<dbReference type="AlphaFoldDB" id="A0A6A3WZE2"/>
<evidence type="ECO:0000313" key="23">
    <source>
        <dbReference type="Proteomes" id="UP000460718"/>
    </source>
</evidence>
<dbReference type="Proteomes" id="UP000441208">
    <property type="component" value="Unassembled WGS sequence"/>
</dbReference>
<comment type="similarity">
    <text evidence="3">Belongs to the RxLR effector family.</text>
</comment>
<dbReference type="Proteomes" id="UP000440732">
    <property type="component" value="Unassembled WGS sequence"/>
</dbReference>
<dbReference type="EMBL" id="QXGE01002607">
    <property type="protein sequence ID" value="KAE9280527.1"/>
    <property type="molecule type" value="Genomic_DNA"/>
</dbReference>
<dbReference type="Proteomes" id="UP000460718">
    <property type="component" value="Unassembled WGS sequence"/>
</dbReference>
<evidence type="ECO:0000313" key="18">
    <source>
        <dbReference type="Proteomes" id="UP000433483"/>
    </source>
</evidence>
<reference evidence="17 18" key="1">
    <citation type="submission" date="2018-08" db="EMBL/GenBank/DDBJ databases">
        <title>Genomic investigation of the strawberry pathogen Phytophthora fragariae indicates pathogenicity is determined by transcriptional variation in three key races.</title>
        <authorList>
            <person name="Adams T.M."/>
            <person name="Armitage A.D."/>
            <person name="Sobczyk M.K."/>
            <person name="Bates H.J."/>
            <person name="Dunwell J.M."/>
            <person name="Nellist C.F."/>
            <person name="Harrison R.J."/>
        </authorList>
    </citation>
    <scope>NUCLEOTIDE SEQUENCE [LARGE SCALE GENOMIC DNA]</scope>
    <source>
        <strain evidence="16 19">A4</strain>
        <strain evidence="15 20">BC-1</strain>
        <strain evidence="14 18">NOV-27</strain>
        <strain evidence="13 21">NOV-5</strain>
        <strain evidence="12 22">NOV-71</strain>
        <strain evidence="10 17">NOV-9</strain>
        <strain evidence="11 23">SCRP245</strain>
    </source>
</reference>
<evidence type="ECO:0000256" key="4">
    <source>
        <dbReference type="ARBA" id="ARBA00022525"/>
    </source>
</evidence>
<evidence type="ECO:0000313" key="15">
    <source>
        <dbReference type="EMBL" id="KAE9189117.1"/>
    </source>
</evidence>
<evidence type="ECO:0000259" key="9">
    <source>
        <dbReference type="Pfam" id="PF22748"/>
    </source>
</evidence>
<evidence type="ECO:0000313" key="14">
    <source>
        <dbReference type="EMBL" id="KAE9176469.1"/>
    </source>
</evidence>
<evidence type="ECO:0000313" key="13">
    <source>
        <dbReference type="EMBL" id="KAE9092726.1"/>
    </source>
</evidence>
<dbReference type="OrthoDB" id="10323950at2759"/>
<dbReference type="Proteomes" id="UP000437068">
    <property type="component" value="Unassembled WGS sequence"/>
</dbReference>
<dbReference type="EMBL" id="QXFW01002755">
    <property type="protein sequence ID" value="KAE8975696.1"/>
    <property type="molecule type" value="Genomic_DNA"/>
</dbReference>
<gene>
    <name evidence="16" type="ORF">PF001_g24192</name>
    <name evidence="15" type="ORF">PF002_g25137</name>
    <name evidence="14" type="ORF">PF005_g24941</name>
    <name evidence="13" type="ORF">PF006_g24618</name>
    <name evidence="12" type="ORF">PF007_g23768</name>
    <name evidence="10" type="ORF">PF009_g25294</name>
    <name evidence="11" type="ORF">PF011_g24360</name>
</gene>
<evidence type="ECO:0000256" key="5">
    <source>
        <dbReference type="ARBA" id="ARBA00022729"/>
    </source>
</evidence>
<keyword evidence="18" id="KW-1185">Reference proteome</keyword>
<evidence type="ECO:0000313" key="19">
    <source>
        <dbReference type="Proteomes" id="UP000437068"/>
    </source>
</evidence>
<dbReference type="EMBL" id="QXGA01002743">
    <property type="protein sequence ID" value="KAE9092726.1"/>
    <property type="molecule type" value="Genomic_DNA"/>
</dbReference>
<feature type="domain" description="RxLR effector PexRD54 WY" evidence="9">
    <location>
        <begin position="87"/>
        <end position="117"/>
    </location>
</feature>
<evidence type="ECO:0000256" key="6">
    <source>
        <dbReference type="ARBA" id="ARBA00023026"/>
    </source>
</evidence>
<evidence type="ECO:0000313" key="17">
    <source>
        <dbReference type="Proteomes" id="UP000429523"/>
    </source>
</evidence>
<sequence length="248" mass="28006">MRLHFVLLWLAVVTFALRAEASATIQSAPDAADLLLFGADKDGEFTKRALRTDGAKNEEKGGFPGISKFTGLFSKTRGSPLKLEPMDPRKFFNELRLGEAGLKLDDNPAVLEWLKYVDMHWAKHKSNKFIDGDVYLMLLQSSRSEVDVAKLFQSLKRGPGIAKLGEDLQQTQFRSWIIKEMHPDSIPGLLRLRNGIPTNDPRTEIVDKYAMAFFWRMSARDKNKESTIAKLDAVLKANRNSVGQKNIR</sequence>
<evidence type="ECO:0000313" key="21">
    <source>
        <dbReference type="Proteomes" id="UP000440732"/>
    </source>
</evidence>
<accession>A0A6A3WZE2</accession>
<dbReference type="Pfam" id="PF22748">
    <property type="entry name" value="PexRD54_WY"/>
    <property type="match status" value="1"/>
</dbReference>
<comment type="caution">
    <text evidence="15">The sequence shown here is derived from an EMBL/GenBank/DDBJ whole genome shotgun (WGS) entry which is preliminary data.</text>
</comment>
<dbReference type="GO" id="GO:0005576">
    <property type="term" value="C:extracellular region"/>
    <property type="evidence" value="ECO:0007669"/>
    <property type="project" value="UniProtKB-SubCell"/>
</dbReference>
<keyword evidence="6" id="KW-0843">Virulence</keyword>
<dbReference type="Proteomes" id="UP000429523">
    <property type="component" value="Unassembled WGS sequence"/>
</dbReference>
<name>A0A6A3WZE2_9STRA</name>
<dbReference type="InterPro" id="IPR040786">
    <property type="entry name" value="RXLR_WY"/>
</dbReference>
<evidence type="ECO:0000256" key="3">
    <source>
        <dbReference type="ARBA" id="ARBA00010400"/>
    </source>
</evidence>
<evidence type="ECO:0000313" key="22">
    <source>
        <dbReference type="Proteomes" id="UP000441208"/>
    </source>
</evidence>
<feature type="signal peptide" evidence="7">
    <location>
        <begin position="1"/>
        <end position="21"/>
    </location>
</feature>